<dbReference type="AlphaFoldDB" id="A0A316DYM3"/>
<dbReference type="InterPro" id="IPR036908">
    <property type="entry name" value="RlpA-like_sf"/>
</dbReference>
<dbReference type="RefSeq" id="WP_109743985.1">
    <property type="nucleotide sequence ID" value="NZ_QGGO01000018.1"/>
</dbReference>
<proteinExistence type="predicted"/>
<sequence>MKFLKTFTALALFSIISSNVVLAQEEYTQEASVYSIGRYGKKMTNGEYLSSRHRTCSHDFLPAGSLIQITNLANNRSEVVEVNGKSQSTSLELTHSVAHDLGLTGVHKATVKVFVMKKADANANPMPVAEQPKSKSHNMTYGSQTSYSTMPVFTNPEPAVEKKKTYEFPKEFPQHEPMKFDTATKKVLMNGKPIVPEKERPVYKEKIIMN</sequence>
<feature type="signal peptide" evidence="1">
    <location>
        <begin position="1"/>
        <end position="23"/>
    </location>
</feature>
<name>A0A316DYM3_9BACT</name>
<dbReference type="CDD" id="cd22268">
    <property type="entry name" value="DPBB_RlpA-like"/>
    <property type="match status" value="1"/>
</dbReference>
<dbReference type="Proteomes" id="UP000245489">
    <property type="component" value="Unassembled WGS sequence"/>
</dbReference>
<evidence type="ECO:0000313" key="2">
    <source>
        <dbReference type="EMBL" id="PWK23025.1"/>
    </source>
</evidence>
<evidence type="ECO:0000313" key="3">
    <source>
        <dbReference type="Proteomes" id="UP000245489"/>
    </source>
</evidence>
<organism evidence="2 3">
    <name type="scientific">Arcicella aurantiaca</name>
    <dbReference type="NCBI Taxonomy" id="591202"/>
    <lineage>
        <taxon>Bacteria</taxon>
        <taxon>Pseudomonadati</taxon>
        <taxon>Bacteroidota</taxon>
        <taxon>Cytophagia</taxon>
        <taxon>Cytophagales</taxon>
        <taxon>Flectobacillaceae</taxon>
        <taxon>Arcicella</taxon>
    </lineage>
</organism>
<reference evidence="2 3" key="1">
    <citation type="submission" date="2018-05" db="EMBL/GenBank/DDBJ databases">
        <title>Genomic Encyclopedia of Archaeal and Bacterial Type Strains, Phase II (KMG-II): from individual species to whole genera.</title>
        <authorList>
            <person name="Goeker M."/>
        </authorList>
    </citation>
    <scope>NUCLEOTIDE SEQUENCE [LARGE SCALE GENOMIC DNA]</scope>
    <source>
        <strain evidence="2 3">DSM 22214</strain>
    </source>
</reference>
<accession>A0A316DYM3</accession>
<keyword evidence="1" id="KW-0732">Signal</keyword>
<keyword evidence="2" id="KW-0449">Lipoprotein</keyword>
<comment type="caution">
    <text evidence="2">The sequence shown here is derived from an EMBL/GenBank/DDBJ whole genome shotgun (WGS) entry which is preliminary data.</text>
</comment>
<evidence type="ECO:0000256" key="1">
    <source>
        <dbReference type="SAM" id="SignalP"/>
    </source>
</evidence>
<keyword evidence="3" id="KW-1185">Reference proteome</keyword>
<dbReference type="EMBL" id="QGGO01000018">
    <property type="protein sequence ID" value="PWK23025.1"/>
    <property type="molecule type" value="Genomic_DNA"/>
</dbReference>
<dbReference type="Gene3D" id="2.40.40.10">
    <property type="entry name" value="RlpA-like domain"/>
    <property type="match status" value="1"/>
</dbReference>
<gene>
    <name evidence="2" type="ORF">LV89_03293</name>
</gene>
<feature type="chain" id="PRO_5016353147" evidence="1">
    <location>
        <begin position="24"/>
        <end position="210"/>
    </location>
</feature>
<dbReference type="OrthoDB" id="9779128at2"/>
<protein>
    <submittedName>
        <fullName evidence="2">Rare lipoprotein A</fullName>
    </submittedName>
</protein>